<dbReference type="Pfam" id="PF13354">
    <property type="entry name" value="Beta-lactamase2"/>
    <property type="match status" value="1"/>
</dbReference>
<evidence type="ECO:0000313" key="8">
    <source>
        <dbReference type="EMBL" id="NVN39568.1"/>
    </source>
</evidence>
<keyword evidence="9" id="KW-1185">Reference proteome</keyword>
<name>A0A850P6K7_9PROT</name>
<dbReference type="PRINTS" id="PR00118">
    <property type="entry name" value="BLACTAMASEA"/>
</dbReference>
<dbReference type="InterPro" id="IPR000871">
    <property type="entry name" value="Beta-lactam_class-A"/>
</dbReference>
<comment type="similarity">
    <text evidence="2 6">Belongs to the class-A beta-lactamase family.</text>
</comment>
<dbReference type="PROSITE" id="PS00146">
    <property type="entry name" value="BETA_LACTAMASE_A"/>
    <property type="match status" value="1"/>
</dbReference>
<evidence type="ECO:0000313" key="9">
    <source>
        <dbReference type="Proteomes" id="UP000585665"/>
    </source>
</evidence>
<dbReference type="NCBIfam" id="NF033103">
    <property type="entry name" value="bla_class_A"/>
    <property type="match status" value="1"/>
</dbReference>
<evidence type="ECO:0000256" key="2">
    <source>
        <dbReference type="ARBA" id="ARBA00009009"/>
    </source>
</evidence>
<evidence type="ECO:0000256" key="1">
    <source>
        <dbReference type="ARBA" id="ARBA00001526"/>
    </source>
</evidence>
<dbReference type="Gene3D" id="3.40.710.10">
    <property type="entry name" value="DD-peptidase/beta-lactamase superfamily"/>
    <property type="match status" value="1"/>
</dbReference>
<evidence type="ECO:0000256" key="3">
    <source>
        <dbReference type="ARBA" id="ARBA00012865"/>
    </source>
</evidence>
<dbReference type="AlphaFoldDB" id="A0A850P6K7"/>
<dbReference type="EC" id="3.5.2.6" evidence="3 6"/>
<dbReference type="PANTHER" id="PTHR35333">
    <property type="entry name" value="BETA-LACTAMASE"/>
    <property type="match status" value="1"/>
</dbReference>
<protein>
    <recommendedName>
        <fullName evidence="3 6">Beta-lactamase</fullName>
        <ecNumber evidence="3 6">3.5.2.6</ecNumber>
    </recommendedName>
</protein>
<feature type="domain" description="Beta-lactamase class A catalytic" evidence="7">
    <location>
        <begin position="51"/>
        <end position="268"/>
    </location>
</feature>
<comment type="caution">
    <text evidence="8">The sequence shown here is derived from an EMBL/GenBank/DDBJ whole genome shotgun (WGS) entry which is preliminary data.</text>
</comment>
<keyword evidence="4 6" id="KW-0378">Hydrolase</keyword>
<reference evidence="8 9" key="1">
    <citation type="submission" date="2020-06" db="EMBL/GenBank/DDBJ databases">
        <title>Description of novel acetic acid bacteria.</title>
        <authorList>
            <person name="Sombolestani A."/>
        </authorList>
    </citation>
    <scope>NUCLEOTIDE SEQUENCE [LARGE SCALE GENOMIC DNA]</scope>
    <source>
        <strain evidence="8 9">LMG 27010</strain>
    </source>
</reference>
<dbReference type="InterPro" id="IPR012338">
    <property type="entry name" value="Beta-lactam/transpept-like"/>
</dbReference>
<evidence type="ECO:0000259" key="7">
    <source>
        <dbReference type="Pfam" id="PF13354"/>
    </source>
</evidence>
<dbReference type="InterPro" id="IPR023650">
    <property type="entry name" value="Beta-lactam_class-A_AS"/>
</dbReference>
<accession>A0A850P6K7</accession>
<dbReference type="InterPro" id="IPR045155">
    <property type="entry name" value="Beta-lactam_cat"/>
</dbReference>
<evidence type="ECO:0000256" key="5">
    <source>
        <dbReference type="ARBA" id="ARBA00023251"/>
    </source>
</evidence>
<proteinExistence type="inferred from homology"/>
<gene>
    <name evidence="8" type="primary">bla</name>
    <name evidence="8" type="ORF">HUK82_03175</name>
</gene>
<dbReference type="RefSeq" id="WP_176612565.1">
    <property type="nucleotide sequence ID" value="NZ_JABXXR010000011.1"/>
</dbReference>
<keyword evidence="5 6" id="KW-0046">Antibiotic resistance</keyword>
<comment type="catalytic activity">
    <reaction evidence="1 6">
        <text>a beta-lactam + H2O = a substituted beta-amino acid</text>
        <dbReference type="Rhea" id="RHEA:20401"/>
        <dbReference type="ChEBI" id="CHEBI:15377"/>
        <dbReference type="ChEBI" id="CHEBI:35627"/>
        <dbReference type="ChEBI" id="CHEBI:140347"/>
        <dbReference type="EC" id="3.5.2.6"/>
    </reaction>
</comment>
<evidence type="ECO:0000256" key="6">
    <source>
        <dbReference type="RuleBase" id="RU361140"/>
    </source>
</evidence>
<evidence type="ECO:0000256" key="4">
    <source>
        <dbReference type="ARBA" id="ARBA00022801"/>
    </source>
</evidence>
<sequence>MNRIYTRRTTFLTPLIALPWLFGRGARADDGRSIVEDRLRELEIRSGGHLGVAVLDTATGQVVGNRLDERFALCSTFKALAIAFTLARVDRGEEKLDRRVFFSEKDLVMPFKATKPHLADGMTVEQLCEAAAIVSDSTAANLLMASFGGPSALTAYLRSIGDHTTRINKTELALNIVKPGETHDTTSPRAMVGTLQRIVLGSALSPTLRAHLTEWMMASRDAAAQRLRAGLPAGWRIANKPGTWEGIATNDIGVIFPPDRPPIVVAAYLGKAHGSVAEQEAVLADVARIVTRNA</sequence>
<dbReference type="GO" id="GO:0030655">
    <property type="term" value="P:beta-lactam antibiotic catabolic process"/>
    <property type="evidence" value="ECO:0007669"/>
    <property type="project" value="InterPro"/>
</dbReference>
<dbReference type="EMBL" id="JABXXR010000011">
    <property type="protein sequence ID" value="NVN39568.1"/>
    <property type="molecule type" value="Genomic_DNA"/>
</dbReference>
<dbReference type="SUPFAM" id="SSF56601">
    <property type="entry name" value="beta-lactamase/transpeptidase-like"/>
    <property type="match status" value="1"/>
</dbReference>
<dbReference type="PANTHER" id="PTHR35333:SF3">
    <property type="entry name" value="BETA-LACTAMASE-TYPE TRANSPEPTIDASE FOLD CONTAINING PROTEIN"/>
    <property type="match status" value="1"/>
</dbReference>
<dbReference type="GO" id="GO:0046677">
    <property type="term" value="P:response to antibiotic"/>
    <property type="evidence" value="ECO:0007669"/>
    <property type="project" value="UniProtKB-UniRule"/>
</dbReference>
<dbReference type="Proteomes" id="UP000585665">
    <property type="component" value="Unassembled WGS sequence"/>
</dbReference>
<organism evidence="8 9">
    <name type="scientific">Ameyamaea chiangmaiensis</name>
    <dbReference type="NCBI Taxonomy" id="442969"/>
    <lineage>
        <taxon>Bacteria</taxon>
        <taxon>Pseudomonadati</taxon>
        <taxon>Pseudomonadota</taxon>
        <taxon>Alphaproteobacteria</taxon>
        <taxon>Acetobacterales</taxon>
        <taxon>Acetobacteraceae</taxon>
        <taxon>Ameyamaea</taxon>
    </lineage>
</organism>
<dbReference type="GO" id="GO:0008800">
    <property type="term" value="F:beta-lactamase activity"/>
    <property type="evidence" value="ECO:0007669"/>
    <property type="project" value="UniProtKB-UniRule"/>
</dbReference>